<evidence type="ECO:0000313" key="2">
    <source>
        <dbReference type="Proteomes" id="UP000050640"/>
    </source>
</evidence>
<reference evidence="3" key="1">
    <citation type="submission" date="2017-02" db="UniProtKB">
        <authorList>
            <consortium name="WormBaseParasite"/>
        </authorList>
    </citation>
    <scope>IDENTIFICATION</scope>
</reference>
<accession>A0A0R3RZD7</accession>
<dbReference type="WBParaSite" id="EEL_0000768901-mRNA-1">
    <property type="protein sequence ID" value="EEL_0000768901-mRNA-1"/>
    <property type="gene ID" value="EEL_0000768901"/>
</dbReference>
<protein>
    <submittedName>
        <fullName evidence="3">Secreted protein</fullName>
    </submittedName>
</protein>
<dbReference type="AlphaFoldDB" id="A0A0R3RZD7"/>
<proteinExistence type="predicted"/>
<sequence>MHIDSKLCIMSLILSVSSGNLYGDNQTIVVRAGSAAYPRYLRKNLHGCSPDDIMSECSQSSDRYDECARELCSRCILQASILNPFAEYCYWMMSCLCTVTSCQDLSQSECY</sequence>
<dbReference type="Proteomes" id="UP000050640">
    <property type="component" value="Unplaced"/>
</dbReference>
<feature type="chain" id="PRO_5006447906" evidence="1">
    <location>
        <begin position="20"/>
        <end position="111"/>
    </location>
</feature>
<keyword evidence="1" id="KW-0732">Signal</keyword>
<name>A0A0R3RZD7_9BILA</name>
<keyword evidence="2" id="KW-1185">Reference proteome</keyword>
<evidence type="ECO:0000256" key="1">
    <source>
        <dbReference type="SAM" id="SignalP"/>
    </source>
</evidence>
<evidence type="ECO:0000313" key="3">
    <source>
        <dbReference type="WBParaSite" id="EEL_0000768901-mRNA-1"/>
    </source>
</evidence>
<feature type="signal peptide" evidence="1">
    <location>
        <begin position="1"/>
        <end position="19"/>
    </location>
</feature>
<organism evidence="2 3">
    <name type="scientific">Elaeophora elaphi</name>
    <dbReference type="NCBI Taxonomy" id="1147741"/>
    <lineage>
        <taxon>Eukaryota</taxon>
        <taxon>Metazoa</taxon>
        <taxon>Ecdysozoa</taxon>
        <taxon>Nematoda</taxon>
        <taxon>Chromadorea</taxon>
        <taxon>Rhabditida</taxon>
        <taxon>Spirurina</taxon>
        <taxon>Spiruromorpha</taxon>
        <taxon>Filarioidea</taxon>
        <taxon>Onchocercidae</taxon>
        <taxon>Elaeophora</taxon>
    </lineage>
</organism>